<dbReference type="Proteomes" id="UP000461670">
    <property type="component" value="Unassembled WGS sequence"/>
</dbReference>
<reference evidence="3" key="1">
    <citation type="journal article" date="2020" name="MBio">
        <title>Horizontal gene transfer to a defensive symbiont with a reduced genome amongst a multipartite beetle microbiome.</title>
        <authorList>
            <person name="Waterworth S.C."/>
            <person name="Florez L.V."/>
            <person name="Rees E.R."/>
            <person name="Hertweck C."/>
            <person name="Kaltenpoth M."/>
            <person name="Kwan J.C."/>
        </authorList>
    </citation>
    <scope>NUCLEOTIDE SEQUENCE [LARGE SCALE GENOMIC DNA]</scope>
</reference>
<evidence type="ECO:0000256" key="1">
    <source>
        <dbReference type="SAM" id="Phobius"/>
    </source>
</evidence>
<dbReference type="Pfam" id="PF16732">
    <property type="entry name" value="ComP_DUS"/>
    <property type="match status" value="1"/>
</dbReference>
<feature type="transmembrane region" description="Helical" evidence="1">
    <location>
        <begin position="12"/>
        <end position="36"/>
    </location>
</feature>
<name>A0A7V8FLX5_9BURK</name>
<dbReference type="NCBIfam" id="TIGR02532">
    <property type="entry name" value="IV_pilin_GFxxxE"/>
    <property type="match status" value="1"/>
</dbReference>
<evidence type="ECO:0000313" key="3">
    <source>
        <dbReference type="Proteomes" id="UP000461670"/>
    </source>
</evidence>
<accession>A0A7V8FLX5</accession>
<dbReference type="PROSITE" id="PS00409">
    <property type="entry name" value="PROKAR_NTER_METHYL"/>
    <property type="match status" value="1"/>
</dbReference>
<dbReference type="InterPro" id="IPR012902">
    <property type="entry name" value="N_methyl_site"/>
</dbReference>
<gene>
    <name evidence="2" type="ORF">GAK30_02998</name>
</gene>
<keyword evidence="1" id="KW-0472">Membrane</keyword>
<dbReference type="EMBL" id="WNDQ01000050">
    <property type="protein sequence ID" value="KAF1019680.1"/>
    <property type="molecule type" value="Genomic_DNA"/>
</dbReference>
<evidence type="ECO:0008006" key="4">
    <source>
        <dbReference type="Google" id="ProtNLM"/>
    </source>
</evidence>
<sequence>MPLPTTSSVVRGFSLIEMLVALGIVALLAALAYPPYQDALRKGRRADARMALMTLMQQQERHAMQFQTYLGFEAGATDVPFQTHTGSGHAQNAPYWLAAAACMADGTALPLSDCVELQAHPQRADDDVGTLTYDSRGQQGCSGRRPALCWP</sequence>
<proteinExistence type="predicted"/>
<protein>
    <recommendedName>
        <fullName evidence="4">Type IV pilus assembly protein PilE</fullName>
    </recommendedName>
</protein>
<dbReference type="Gene3D" id="3.30.700.10">
    <property type="entry name" value="Glycoprotein, Type 4 Pilin"/>
    <property type="match status" value="1"/>
</dbReference>
<keyword evidence="1" id="KW-1133">Transmembrane helix</keyword>
<dbReference type="SUPFAM" id="SSF54523">
    <property type="entry name" value="Pili subunits"/>
    <property type="match status" value="1"/>
</dbReference>
<dbReference type="InterPro" id="IPR045584">
    <property type="entry name" value="Pilin-like"/>
</dbReference>
<organism evidence="2 3">
    <name type="scientific">Paracidovorax wautersii</name>
    <dbReference type="NCBI Taxonomy" id="1177982"/>
    <lineage>
        <taxon>Bacteria</taxon>
        <taxon>Pseudomonadati</taxon>
        <taxon>Pseudomonadota</taxon>
        <taxon>Betaproteobacteria</taxon>
        <taxon>Burkholderiales</taxon>
        <taxon>Comamonadaceae</taxon>
        <taxon>Paracidovorax</taxon>
    </lineage>
</organism>
<dbReference type="Pfam" id="PF07963">
    <property type="entry name" value="N_methyl"/>
    <property type="match status" value="1"/>
</dbReference>
<dbReference type="GO" id="GO:0043683">
    <property type="term" value="P:type IV pilus assembly"/>
    <property type="evidence" value="ECO:0007669"/>
    <property type="project" value="InterPro"/>
</dbReference>
<evidence type="ECO:0000313" key="2">
    <source>
        <dbReference type="EMBL" id="KAF1019680.1"/>
    </source>
</evidence>
<dbReference type="InterPro" id="IPR031982">
    <property type="entry name" value="PilE-like"/>
</dbReference>
<dbReference type="AlphaFoldDB" id="A0A7V8FLX5"/>
<keyword evidence="1" id="KW-0812">Transmembrane</keyword>
<comment type="caution">
    <text evidence="2">The sequence shown here is derived from an EMBL/GenBank/DDBJ whole genome shotgun (WGS) entry which is preliminary data.</text>
</comment>